<keyword evidence="10" id="KW-0143">Chaperone</keyword>
<evidence type="ECO:0000256" key="12">
    <source>
        <dbReference type="ARBA" id="ARBA00026028"/>
    </source>
</evidence>
<name>A0A366KD48_9BIFI</name>
<keyword evidence="8 18" id="KW-1133">Transmembrane helix</keyword>
<organism evidence="20 21">
    <name type="scientific">Bifidobacterium xylocopae</name>
    <dbReference type="NCBI Taxonomy" id="2493119"/>
    <lineage>
        <taxon>Bacteria</taxon>
        <taxon>Bacillati</taxon>
        <taxon>Actinomycetota</taxon>
        <taxon>Actinomycetes</taxon>
        <taxon>Bifidobacteriales</taxon>
        <taxon>Bifidobacteriaceae</taxon>
        <taxon>Bifidobacterium</taxon>
    </lineage>
</organism>
<keyword evidence="5" id="KW-1003">Cell membrane</keyword>
<evidence type="ECO:0000256" key="7">
    <source>
        <dbReference type="ARBA" id="ARBA00022927"/>
    </source>
</evidence>
<dbReference type="AlphaFoldDB" id="A0A366KD48"/>
<evidence type="ECO:0000256" key="13">
    <source>
        <dbReference type="ARBA" id="ARBA00031538"/>
    </source>
</evidence>
<dbReference type="InterPro" id="IPR047196">
    <property type="entry name" value="YidC_ALB_C"/>
</dbReference>
<dbReference type="PANTHER" id="PTHR12428:SF65">
    <property type="entry name" value="CYTOCHROME C OXIDASE ASSEMBLY PROTEIN COX18, MITOCHONDRIAL"/>
    <property type="match status" value="1"/>
</dbReference>
<evidence type="ECO:0000313" key="21">
    <source>
        <dbReference type="Proteomes" id="UP000252345"/>
    </source>
</evidence>
<feature type="compositionally biased region" description="Basic and acidic residues" evidence="17">
    <location>
        <begin position="282"/>
        <end position="296"/>
    </location>
</feature>
<keyword evidence="6 16" id="KW-0812">Transmembrane</keyword>
<feature type="compositionally biased region" description="Basic and acidic residues" evidence="17">
    <location>
        <begin position="310"/>
        <end position="322"/>
    </location>
</feature>
<feature type="domain" description="Membrane insertase YidC/Oxa/ALB C-terminal" evidence="19">
    <location>
        <begin position="53"/>
        <end position="269"/>
    </location>
</feature>
<evidence type="ECO:0000256" key="16">
    <source>
        <dbReference type="RuleBase" id="RU003945"/>
    </source>
</evidence>
<dbReference type="GO" id="GO:0015031">
    <property type="term" value="P:protein transport"/>
    <property type="evidence" value="ECO:0007669"/>
    <property type="project" value="UniProtKB-KW"/>
</dbReference>
<evidence type="ECO:0000256" key="10">
    <source>
        <dbReference type="ARBA" id="ARBA00023186"/>
    </source>
</evidence>
<dbReference type="RefSeq" id="WP_113853068.1">
    <property type="nucleotide sequence ID" value="NZ_PDCH01000003.1"/>
</dbReference>
<evidence type="ECO:0000256" key="17">
    <source>
        <dbReference type="SAM" id="MobiDB-lite"/>
    </source>
</evidence>
<evidence type="ECO:0000256" key="2">
    <source>
        <dbReference type="ARBA" id="ARBA00010527"/>
    </source>
</evidence>
<evidence type="ECO:0000313" key="20">
    <source>
        <dbReference type="EMBL" id="RBP99666.1"/>
    </source>
</evidence>
<keyword evidence="4" id="KW-0813">Transport</keyword>
<dbReference type="PANTHER" id="PTHR12428">
    <property type="entry name" value="OXA1"/>
    <property type="match status" value="1"/>
</dbReference>
<dbReference type="InterPro" id="IPR001708">
    <property type="entry name" value="YidC/ALB3/OXA1/COX18"/>
</dbReference>
<evidence type="ECO:0000256" key="5">
    <source>
        <dbReference type="ARBA" id="ARBA00022475"/>
    </source>
</evidence>
<keyword evidence="21" id="KW-1185">Reference proteome</keyword>
<dbReference type="NCBIfam" id="NF002350">
    <property type="entry name" value="PRK01315.1"/>
    <property type="match status" value="1"/>
</dbReference>
<feature type="transmembrane region" description="Helical" evidence="18">
    <location>
        <begin position="130"/>
        <end position="151"/>
    </location>
</feature>
<dbReference type="EMBL" id="PDCH01000003">
    <property type="protein sequence ID" value="RBP99666.1"/>
    <property type="molecule type" value="Genomic_DNA"/>
</dbReference>
<keyword evidence="7" id="KW-0653">Protein transport</keyword>
<evidence type="ECO:0000256" key="8">
    <source>
        <dbReference type="ARBA" id="ARBA00022989"/>
    </source>
</evidence>
<accession>A0A366KD48</accession>
<comment type="subunit">
    <text evidence="12">Interacts with the Sec translocase complex via SecD. Specifically interacts with transmembrane segments of nascent integral membrane proteins during membrane integration.</text>
</comment>
<evidence type="ECO:0000256" key="1">
    <source>
        <dbReference type="ARBA" id="ARBA00004651"/>
    </source>
</evidence>
<feature type="transmembrane region" description="Helical" evidence="18">
    <location>
        <begin position="192"/>
        <end position="213"/>
    </location>
</feature>
<comment type="function">
    <text evidence="11">Required for the insertion and/or proper folding and/or complex formation of integral membrane proteins into the membrane. Involved in integration of membrane proteins that insert both dependently and independently of the Sec translocase complex, as well as at least some lipoproteins. Aids folding of multispanning membrane proteins.</text>
</comment>
<evidence type="ECO:0000256" key="4">
    <source>
        <dbReference type="ARBA" id="ARBA00022448"/>
    </source>
</evidence>
<reference evidence="20 21" key="1">
    <citation type="submission" date="2017-10" db="EMBL/GenBank/DDBJ databases">
        <title>Bifidobacterium xylocopum sp. nov. and Bifidobacterium aemilianum sp. nov., from the carpenter bee (Xylocopa violacea) digestive tract.</title>
        <authorList>
            <person name="Alberoni D."/>
            <person name="Baffoni L."/>
            <person name="Di Gioia D."/>
            <person name="Gaggia F."/>
            <person name="Biavati B."/>
        </authorList>
    </citation>
    <scope>NUCLEOTIDE SEQUENCE [LARGE SCALE GENOMIC DNA]</scope>
    <source>
        <strain evidence="20 21">XV2</strain>
    </source>
</reference>
<dbReference type="CDD" id="cd20070">
    <property type="entry name" value="5TM_YidC_Alb3"/>
    <property type="match status" value="1"/>
</dbReference>
<dbReference type="Proteomes" id="UP000252345">
    <property type="component" value="Unassembled WGS sequence"/>
</dbReference>
<keyword evidence="9 18" id="KW-0472">Membrane</keyword>
<comment type="similarity">
    <text evidence="2">Belongs to the OXA1/ALB3/YidC family. Type 1 subfamily.</text>
</comment>
<evidence type="ECO:0000256" key="14">
    <source>
        <dbReference type="ARBA" id="ARBA00033245"/>
    </source>
</evidence>
<evidence type="ECO:0000256" key="3">
    <source>
        <dbReference type="ARBA" id="ARBA00015325"/>
    </source>
</evidence>
<feature type="transmembrane region" description="Helical" evidence="18">
    <location>
        <begin position="234"/>
        <end position="257"/>
    </location>
</feature>
<feature type="region of interest" description="Disordered" evidence="17">
    <location>
        <begin position="277"/>
        <end position="340"/>
    </location>
</feature>
<dbReference type="GO" id="GO:0051205">
    <property type="term" value="P:protein insertion into membrane"/>
    <property type="evidence" value="ECO:0007669"/>
    <property type="project" value="TreeGrafter"/>
</dbReference>
<evidence type="ECO:0000256" key="9">
    <source>
        <dbReference type="ARBA" id="ARBA00023136"/>
    </source>
</evidence>
<dbReference type="NCBIfam" id="TIGR03592">
    <property type="entry name" value="yidC_oxa1_cterm"/>
    <property type="match status" value="1"/>
</dbReference>
<feature type="compositionally biased region" description="Basic residues" evidence="17">
    <location>
        <begin position="323"/>
        <end position="340"/>
    </location>
</feature>
<dbReference type="InterPro" id="IPR028055">
    <property type="entry name" value="YidC/Oxa/ALB_C"/>
</dbReference>
<gene>
    <name evidence="20" type="ORF">CRD59_02765</name>
</gene>
<evidence type="ECO:0000256" key="6">
    <source>
        <dbReference type="ARBA" id="ARBA00022692"/>
    </source>
</evidence>
<comment type="caution">
    <text evidence="20">The sequence shown here is derived from an EMBL/GenBank/DDBJ whole genome shotgun (WGS) entry which is preliminary data.</text>
</comment>
<evidence type="ECO:0000256" key="11">
    <source>
        <dbReference type="ARBA" id="ARBA00025034"/>
    </source>
</evidence>
<evidence type="ECO:0000256" key="15">
    <source>
        <dbReference type="ARBA" id="ARBA00033342"/>
    </source>
</evidence>
<dbReference type="GO" id="GO:0032977">
    <property type="term" value="F:membrane insertase activity"/>
    <property type="evidence" value="ECO:0007669"/>
    <property type="project" value="InterPro"/>
</dbReference>
<proteinExistence type="inferred from homology"/>
<dbReference type="GO" id="GO:0005886">
    <property type="term" value="C:plasma membrane"/>
    <property type="evidence" value="ECO:0007669"/>
    <property type="project" value="UniProtKB-SubCell"/>
</dbReference>
<protein>
    <recommendedName>
        <fullName evidence="3">Membrane protein insertase YidC</fullName>
    </recommendedName>
    <alternativeName>
        <fullName evidence="15">Foldase YidC</fullName>
    </alternativeName>
    <alternativeName>
        <fullName evidence="14">Membrane integrase YidC</fullName>
    </alternativeName>
    <alternativeName>
        <fullName evidence="13">Membrane protein YidC</fullName>
    </alternativeName>
</protein>
<dbReference type="Pfam" id="PF02096">
    <property type="entry name" value="60KD_IMP"/>
    <property type="match status" value="1"/>
</dbReference>
<evidence type="ECO:0000256" key="18">
    <source>
        <dbReference type="SAM" id="Phobius"/>
    </source>
</evidence>
<feature type="transmembrane region" description="Helical" evidence="18">
    <location>
        <begin position="51"/>
        <end position="73"/>
    </location>
</feature>
<sequence length="340" mass="39487">MFRSYNTFTFDQGIFGWFYRILRPIEWLMTYVMVWCHKGLTLLGLKEGPGVAWALSVVLLVVFIRLLILPLFIKQMRSMQRMQALQPKLMKIQNKYKNKKDPASREALSRETMKLYQDNHANPASSCLPALIQSPVFATMFYVLSVVPFIAHGSHEPLGAFTRQVATEFEQTTFFGLRISDNFVTAQGAGKAVVVVFIALMCLAMFYSQFHNIRKNMPRASMEGQQYKMQKMMAYLFPVMYIFSGVAFPFAVLVYWLTNNLWTLGQTMFQVYHMPTPGSPAAEEKEKRDRRRENARRARKGLPSVEEEELARLKELEEEARKGGKRSRQREQPHRKRRKG</sequence>
<dbReference type="OrthoDB" id="9780552at2"/>
<evidence type="ECO:0000259" key="19">
    <source>
        <dbReference type="Pfam" id="PF02096"/>
    </source>
</evidence>
<comment type="subcellular location">
    <subcellularLocation>
        <location evidence="1">Cell membrane</location>
        <topology evidence="1">Multi-pass membrane protein</topology>
    </subcellularLocation>
    <subcellularLocation>
        <location evidence="16">Membrane</location>
        <topology evidence="16">Multi-pass membrane protein</topology>
    </subcellularLocation>
</comment>